<organism evidence="1 2">
    <name type="scientific">Lojkania enalia</name>
    <dbReference type="NCBI Taxonomy" id="147567"/>
    <lineage>
        <taxon>Eukaryota</taxon>
        <taxon>Fungi</taxon>
        <taxon>Dikarya</taxon>
        <taxon>Ascomycota</taxon>
        <taxon>Pezizomycotina</taxon>
        <taxon>Dothideomycetes</taxon>
        <taxon>Pleosporomycetidae</taxon>
        <taxon>Pleosporales</taxon>
        <taxon>Pleosporales incertae sedis</taxon>
        <taxon>Lojkania</taxon>
    </lineage>
</organism>
<protein>
    <submittedName>
        <fullName evidence="1">Uncharacterized protein</fullName>
    </submittedName>
</protein>
<name>A0A9P4KA70_9PLEO</name>
<evidence type="ECO:0000313" key="2">
    <source>
        <dbReference type="Proteomes" id="UP000800093"/>
    </source>
</evidence>
<comment type="caution">
    <text evidence="1">The sequence shown here is derived from an EMBL/GenBank/DDBJ whole genome shotgun (WGS) entry which is preliminary data.</text>
</comment>
<accession>A0A9P4KA70</accession>
<gene>
    <name evidence="1" type="ORF">CC78DRAFT_185710</name>
</gene>
<dbReference type="AlphaFoldDB" id="A0A9P4KA70"/>
<keyword evidence="2" id="KW-1185">Reference proteome</keyword>
<dbReference type="EMBL" id="ML986605">
    <property type="protein sequence ID" value="KAF2265477.1"/>
    <property type="molecule type" value="Genomic_DNA"/>
</dbReference>
<proteinExistence type="predicted"/>
<dbReference type="Proteomes" id="UP000800093">
    <property type="component" value="Unassembled WGS sequence"/>
</dbReference>
<sequence length="74" mass="8825">MYMDIVLGGRCFKKIEEMHREYDPIVASTAQEVYISDPTFYNEIHPGPLRRRERTPKMREQLLHHSHFVTIDHG</sequence>
<reference evidence="2" key="1">
    <citation type="journal article" date="2020" name="Stud. Mycol.">
        <title>101 Dothideomycetes genomes: A test case for predicting lifestyles and emergence of pathogens.</title>
        <authorList>
            <person name="Haridas S."/>
            <person name="Albert R."/>
            <person name="Binder M."/>
            <person name="Bloem J."/>
            <person name="LaButti K."/>
            <person name="Salamov A."/>
            <person name="Andreopoulos B."/>
            <person name="Baker S."/>
            <person name="Barry K."/>
            <person name="Bills G."/>
            <person name="Bluhm B."/>
            <person name="Cannon C."/>
            <person name="Castanera R."/>
            <person name="Culley D."/>
            <person name="Daum C."/>
            <person name="Ezra D."/>
            <person name="Gonzalez J."/>
            <person name="Henrissat B."/>
            <person name="Kuo A."/>
            <person name="Liang C."/>
            <person name="Lipzen A."/>
            <person name="Lutzoni F."/>
            <person name="Magnuson J."/>
            <person name="Mondo S."/>
            <person name="Nolan M."/>
            <person name="Ohm R."/>
            <person name="Pangilinan J."/>
            <person name="Park H.-J."/>
            <person name="Ramirez L."/>
            <person name="Alfaro M."/>
            <person name="Sun H."/>
            <person name="Tritt A."/>
            <person name="Yoshinaga Y."/>
            <person name="Zwiers L.-H."/>
            <person name="Turgeon B."/>
            <person name="Goodwin S."/>
            <person name="Spatafora J."/>
            <person name="Crous P."/>
            <person name="Grigoriev I."/>
        </authorList>
    </citation>
    <scope>NUCLEOTIDE SEQUENCE [LARGE SCALE GENOMIC DNA]</scope>
    <source>
        <strain evidence="2">CBS 304.66</strain>
    </source>
</reference>
<evidence type="ECO:0000313" key="1">
    <source>
        <dbReference type="EMBL" id="KAF2265477.1"/>
    </source>
</evidence>
<dbReference type="OrthoDB" id="3945418at2759"/>